<keyword evidence="5" id="KW-1133">Transmembrane helix</keyword>
<keyword evidence="4 7" id="KW-0812">Transmembrane</keyword>
<evidence type="ECO:0000256" key="5">
    <source>
        <dbReference type="ARBA" id="ARBA00022989"/>
    </source>
</evidence>
<evidence type="ECO:0000256" key="7">
    <source>
        <dbReference type="RuleBase" id="RU003879"/>
    </source>
</evidence>
<evidence type="ECO:0000313" key="8">
    <source>
        <dbReference type="EMBL" id="PTW46566.1"/>
    </source>
</evidence>
<dbReference type="Pfam" id="PF02472">
    <property type="entry name" value="ExbD"/>
    <property type="match status" value="1"/>
</dbReference>
<dbReference type="GO" id="GO:0005886">
    <property type="term" value="C:plasma membrane"/>
    <property type="evidence" value="ECO:0007669"/>
    <property type="project" value="UniProtKB-SubCell"/>
</dbReference>
<comment type="subcellular location">
    <subcellularLocation>
        <location evidence="1">Cell membrane</location>
        <topology evidence="1">Single-pass membrane protein</topology>
    </subcellularLocation>
    <subcellularLocation>
        <location evidence="7">Cell membrane</location>
        <topology evidence="7">Single-pass type II membrane protein</topology>
    </subcellularLocation>
</comment>
<comment type="similarity">
    <text evidence="2 7">Belongs to the ExbD/TolR family.</text>
</comment>
<evidence type="ECO:0000256" key="6">
    <source>
        <dbReference type="ARBA" id="ARBA00023136"/>
    </source>
</evidence>
<comment type="caution">
    <text evidence="8">The sequence shown here is derived from an EMBL/GenBank/DDBJ whole genome shotgun (WGS) entry which is preliminary data.</text>
</comment>
<evidence type="ECO:0000256" key="4">
    <source>
        <dbReference type="ARBA" id="ARBA00022692"/>
    </source>
</evidence>
<dbReference type="GO" id="GO:0022857">
    <property type="term" value="F:transmembrane transporter activity"/>
    <property type="evidence" value="ECO:0007669"/>
    <property type="project" value="InterPro"/>
</dbReference>
<sequence>MARPPLLGAPRRVRRPHFALTALADTMFQLLIFFMLSSGLTPYALLPLTPAAGDRLAETRAPGGDAGAETAGAVLPAGTRLWQIGPGSLIAGGQRFGFDEIGALARALAARDPVPPVVLLAGPGARVQDLTTALDRLRAAGLTEVRLGLGGEG</sequence>
<dbReference type="AlphaFoldDB" id="A0A8E2VHU7"/>
<organism evidence="8 9">
    <name type="scientific">Rhodovulum kholense</name>
    <dbReference type="NCBI Taxonomy" id="453584"/>
    <lineage>
        <taxon>Bacteria</taxon>
        <taxon>Pseudomonadati</taxon>
        <taxon>Pseudomonadota</taxon>
        <taxon>Alphaproteobacteria</taxon>
        <taxon>Rhodobacterales</taxon>
        <taxon>Paracoccaceae</taxon>
        <taxon>Rhodovulum</taxon>
    </lineage>
</organism>
<dbReference type="Proteomes" id="UP000244037">
    <property type="component" value="Unassembled WGS sequence"/>
</dbReference>
<dbReference type="GO" id="GO:0015031">
    <property type="term" value="P:protein transport"/>
    <property type="evidence" value="ECO:0007669"/>
    <property type="project" value="UniProtKB-KW"/>
</dbReference>
<evidence type="ECO:0000256" key="2">
    <source>
        <dbReference type="ARBA" id="ARBA00005811"/>
    </source>
</evidence>
<protein>
    <submittedName>
        <fullName evidence="8">Biopolymer transport protein ExbD</fullName>
    </submittedName>
</protein>
<evidence type="ECO:0000256" key="3">
    <source>
        <dbReference type="ARBA" id="ARBA00022475"/>
    </source>
</evidence>
<reference evidence="8 9" key="1">
    <citation type="submission" date="2018-04" db="EMBL/GenBank/DDBJ databases">
        <title>Genomic Encyclopedia of Archaeal and Bacterial Type Strains, Phase II (KMG-II): from individual species to whole genera.</title>
        <authorList>
            <person name="Goeker M."/>
        </authorList>
    </citation>
    <scope>NUCLEOTIDE SEQUENCE [LARGE SCALE GENOMIC DNA]</scope>
    <source>
        <strain evidence="8 9">DSM 19783</strain>
    </source>
</reference>
<name>A0A8E2VHU7_9RHOB</name>
<keyword evidence="7" id="KW-0813">Transport</keyword>
<keyword evidence="9" id="KW-1185">Reference proteome</keyword>
<gene>
    <name evidence="8" type="ORF">C8N38_11150</name>
</gene>
<evidence type="ECO:0000256" key="1">
    <source>
        <dbReference type="ARBA" id="ARBA00004162"/>
    </source>
</evidence>
<evidence type="ECO:0000313" key="9">
    <source>
        <dbReference type="Proteomes" id="UP000244037"/>
    </source>
</evidence>
<dbReference type="InterPro" id="IPR003400">
    <property type="entry name" value="ExbD"/>
</dbReference>
<keyword evidence="6" id="KW-0472">Membrane</keyword>
<dbReference type="EMBL" id="QAYC01000011">
    <property type="protein sequence ID" value="PTW46566.1"/>
    <property type="molecule type" value="Genomic_DNA"/>
</dbReference>
<keyword evidence="3" id="KW-1003">Cell membrane</keyword>
<proteinExistence type="inferred from homology"/>
<keyword evidence="7" id="KW-0653">Protein transport</keyword>
<accession>A0A8E2VHU7</accession>